<dbReference type="OrthoDB" id="9800692at2"/>
<gene>
    <name evidence="1" type="ORF">SAMN00120144_1422</name>
</gene>
<reference evidence="1 2" key="1">
    <citation type="submission" date="2017-04" db="EMBL/GenBank/DDBJ databases">
        <authorList>
            <person name="Afonso C.L."/>
            <person name="Miller P.J."/>
            <person name="Scott M.A."/>
            <person name="Spackman E."/>
            <person name="Goraichik I."/>
            <person name="Dimitrov K.M."/>
            <person name="Suarez D.L."/>
            <person name="Swayne D.E."/>
        </authorList>
    </citation>
    <scope>NUCLEOTIDE SEQUENCE [LARGE SCALE GENOMIC DNA]</scope>
    <source>
        <strain evidence="1 2">DSM 11622</strain>
    </source>
</reference>
<dbReference type="CDD" id="cd02980">
    <property type="entry name" value="TRX_Fd_family"/>
    <property type="match status" value="1"/>
</dbReference>
<evidence type="ECO:0000313" key="2">
    <source>
        <dbReference type="Proteomes" id="UP000192266"/>
    </source>
</evidence>
<evidence type="ECO:0000313" key="1">
    <source>
        <dbReference type="EMBL" id="SMB87825.1"/>
    </source>
</evidence>
<dbReference type="Gene3D" id="3.40.30.10">
    <property type="entry name" value="Glutaredoxin"/>
    <property type="match status" value="1"/>
</dbReference>
<dbReference type="RefSeq" id="WP_084444139.1">
    <property type="nucleotide sequence ID" value="NZ_FWWW01000048.1"/>
</dbReference>
<dbReference type="InterPro" id="IPR036249">
    <property type="entry name" value="Thioredoxin-like_sf"/>
</dbReference>
<proteinExistence type="predicted"/>
<dbReference type="AlphaFoldDB" id="A0A1W1V3C2"/>
<organism evidence="1 2">
    <name type="scientific">Hymenobacter roseosalivarius DSM 11622</name>
    <dbReference type="NCBI Taxonomy" id="645990"/>
    <lineage>
        <taxon>Bacteria</taxon>
        <taxon>Pseudomonadati</taxon>
        <taxon>Bacteroidota</taxon>
        <taxon>Cytophagia</taxon>
        <taxon>Cytophagales</taxon>
        <taxon>Hymenobacteraceae</taxon>
        <taxon>Hymenobacter</taxon>
    </lineage>
</organism>
<protein>
    <submittedName>
        <fullName evidence="1">Ferredoxin-like protein</fullName>
    </submittedName>
</protein>
<dbReference type="EMBL" id="FWWW01000048">
    <property type="protein sequence ID" value="SMB87825.1"/>
    <property type="molecule type" value="Genomic_DNA"/>
</dbReference>
<accession>A0A1W1V3C2</accession>
<dbReference type="STRING" id="645990.SAMN00120144_1422"/>
<dbReference type="SUPFAM" id="SSF52833">
    <property type="entry name" value="Thioredoxin-like"/>
    <property type="match status" value="1"/>
</dbReference>
<name>A0A1W1V3C2_9BACT</name>
<sequence length="98" mass="10841">MKYEHHLFVCTNQKSEVGRDVVKALKKEIKKHGLSKKLNRALPTGCLDVCKHCKKSCGAALIVYPDGALYGDVQPDDAPAIVHEHLLHGRVVSKLLLD</sequence>
<dbReference type="Proteomes" id="UP000192266">
    <property type="component" value="Unassembled WGS sequence"/>
</dbReference>
<keyword evidence="2" id="KW-1185">Reference proteome</keyword>